<gene>
    <name evidence="2" type="ORF">RsY01_1522</name>
</gene>
<evidence type="ECO:0000313" key="2">
    <source>
        <dbReference type="EMBL" id="GAX47918.1"/>
    </source>
</evidence>
<name>A0A224X137_9LACT</name>
<dbReference type="InterPro" id="IPR025827">
    <property type="entry name" value="Zn_ribbon_recom_dom"/>
</dbReference>
<feature type="domain" description="Recombinase zinc beta ribbon" evidence="1">
    <location>
        <begin position="34"/>
        <end position="86"/>
    </location>
</feature>
<comment type="caution">
    <text evidence="2">The sequence shown here is derived from an EMBL/GenBank/DDBJ whole genome shotgun (WGS) entry which is preliminary data.</text>
</comment>
<dbReference type="Pfam" id="PF13408">
    <property type="entry name" value="Zn_ribbon_recom"/>
    <property type="match status" value="1"/>
</dbReference>
<reference evidence="3" key="1">
    <citation type="submission" date="2017-08" db="EMBL/GenBank/DDBJ databases">
        <title>Draft genome sequence of Lactococcus sp. strain Rs-Y01, isolated from the gut of the lower termite Reticulitermes speratus.</title>
        <authorList>
            <person name="Ohkuma M."/>
            <person name="Yuki M."/>
        </authorList>
    </citation>
    <scope>NUCLEOTIDE SEQUENCE [LARGE SCALE GENOMIC DNA]</scope>
    <source>
        <strain evidence="3">Rs-Y01</strain>
    </source>
</reference>
<evidence type="ECO:0000313" key="3">
    <source>
        <dbReference type="Proteomes" id="UP000218689"/>
    </source>
</evidence>
<accession>A0A224X137</accession>
<dbReference type="Proteomes" id="UP000218689">
    <property type="component" value="Unassembled WGS sequence"/>
</dbReference>
<protein>
    <recommendedName>
        <fullName evidence="1">Recombinase zinc beta ribbon domain-containing protein</fullName>
    </recommendedName>
</protein>
<dbReference type="EMBL" id="BEDT01000003">
    <property type="protein sequence ID" value="GAX47918.1"/>
    <property type="molecule type" value="Genomic_DNA"/>
</dbReference>
<sequence>MTDCHDPIIKRELFEKVQIELARRQVLINPRYCFSSKIKCRICGKNFSRRSHKKNSHKATLWQCTSRKKSKLGCEKIELDEVELKKICAEILALPIFDETTFAEEIKSIQVLDDAHLAFEFYGRDKKLWSIR</sequence>
<keyword evidence="3" id="KW-1185">Reference proteome</keyword>
<organism evidence="2 3">
    <name type="scientific">Pseudolactococcus reticulitermitis</name>
    <dbReference type="NCBI Taxonomy" id="2025039"/>
    <lineage>
        <taxon>Bacteria</taxon>
        <taxon>Bacillati</taxon>
        <taxon>Bacillota</taxon>
        <taxon>Bacilli</taxon>
        <taxon>Lactobacillales</taxon>
        <taxon>Streptococcaceae</taxon>
        <taxon>Pseudolactococcus</taxon>
    </lineage>
</organism>
<proteinExistence type="predicted"/>
<evidence type="ECO:0000259" key="1">
    <source>
        <dbReference type="Pfam" id="PF13408"/>
    </source>
</evidence>
<dbReference type="AlphaFoldDB" id="A0A224X137"/>
<dbReference type="OrthoDB" id="9811097at2"/>